<dbReference type="Gene3D" id="2.120.10.30">
    <property type="entry name" value="TolB, C-terminal domain"/>
    <property type="match status" value="1"/>
</dbReference>
<dbReference type="Proteomes" id="UP000229816">
    <property type="component" value="Unassembled WGS sequence"/>
</dbReference>
<comment type="caution">
    <text evidence="1">The sequence shown here is derived from an EMBL/GenBank/DDBJ whole genome shotgun (WGS) entry which is preliminary data.</text>
</comment>
<proteinExistence type="predicted"/>
<dbReference type="SUPFAM" id="SSF63829">
    <property type="entry name" value="Calcium-dependent phosphotriesterase"/>
    <property type="match status" value="1"/>
</dbReference>
<name>A0A2M8ES70_9BACT</name>
<organism evidence="1 2">
    <name type="scientific">Candidatus Shapirobacteria bacterium CG_4_9_14_0_2_um_filter_39_11</name>
    <dbReference type="NCBI Taxonomy" id="1974478"/>
    <lineage>
        <taxon>Bacteria</taxon>
        <taxon>Candidatus Shapironibacteriota</taxon>
    </lineage>
</organism>
<gene>
    <name evidence="1" type="ORF">CO054_02720</name>
</gene>
<sequence>MSYSKDKFLILAFNITNPKYLRKIKKAWKKELIKDIVIGRSQKETEKITSAVLGGRVVLLKLNENNKGSEIAYVNVRTPMGICLSENRDSLFTGSDHWIYEIRNGQVVRELNNNLFNCIHGISLTSRNTLLVASTGVDAILEVDPERPRENLWHWFAPENGFPISKNGEIRTLDYSKKLQGVEFSTPLHTTHLNSILQKSRDKIFAVFFHQGSLVEIDKRTNRATILLSGLKNPHGIKSSNNEYLVSDTKGNRVFILDKNFKIQKQISSDFDWVQDAIFTQERDVIVADSNNGRLILWKRENNKLKKIYQYNQDKLRIGSIMEIALKSAI</sequence>
<dbReference type="AlphaFoldDB" id="A0A2M8ES70"/>
<accession>A0A2M8ES70</accession>
<reference evidence="2" key="1">
    <citation type="submission" date="2017-09" db="EMBL/GenBank/DDBJ databases">
        <title>Depth-based differentiation of microbial function through sediment-hosted aquifers and enrichment of novel symbionts in the deep terrestrial subsurface.</title>
        <authorList>
            <person name="Probst A.J."/>
            <person name="Ladd B."/>
            <person name="Jarett J.K."/>
            <person name="Geller-Mcgrath D.E."/>
            <person name="Sieber C.M.K."/>
            <person name="Emerson J.B."/>
            <person name="Anantharaman K."/>
            <person name="Thomas B.C."/>
            <person name="Malmstrom R."/>
            <person name="Stieglmeier M."/>
            <person name="Klingl A."/>
            <person name="Woyke T."/>
            <person name="Ryan C.M."/>
            <person name="Banfield J.F."/>
        </authorList>
    </citation>
    <scope>NUCLEOTIDE SEQUENCE [LARGE SCALE GENOMIC DNA]</scope>
</reference>
<dbReference type="EMBL" id="PFSF01000060">
    <property type="protein sequence ID" value="PJC27970.1"/>
    <property type="molecule type" value="Genomic_DNA"/>
</dbReference>
<evidence type="ECO:0000313" key="1">
    <source>
        <dbReference type="EMBL" id="PJC27970.1"/>
    </source>
</evidence>
<evidence type="ECO:0000313" key="2">
    <source>
        <dbReference type="Proteomes" id="UP000229816"/>
    </source>
</evidence>
<dbReference type="InterPro" id="IPR011042">
    <property type="entry name" value="6-blade_b-propeller_TolB-like"/>
</dbReference>
<protein>
    <submittedName>
        <fullName evidence="1">Uncharacterized protein</fullName>
    </submittedName>
</protein>
<feature type="non-terminal residue" evidence="1">
    <location>
        <position position="330"/>
    </location>
</feature>